<accession>A0A8H3R3R5</accession>
<proteinExistence type="predicted"/>
<sequence>MVNGSTGPSCQSGLRTNVDPHIGLHIKSNFTILTSFSFFFLGTVLDYWRNASSLDFWNADSTVKEVYN</sequence>
<reference evidence="1" key="1">
    <citation type="submission" date="2019-10" db="EMBL/GenBank/DDBJ databases">
        <title>Conservation and host-specific expression of non-tandemly repeated heterogenous ribosome RNA gene in arbuscular mycorrhizal fungi.</title>
        <authorList>
            <person name="Maeda T."/>
            <person name="Kobayashi Y."/>
            <person name="Nakagawa T."/>
            <person name="Ezawa T."/>
            <person name="Yamaguchi K."/>
            <person name="Bino T."/>
            <person name="Nishimoto Y."/>
            <person name="Shigenobu S."/>
            <person name="Kawaguchi M."/>
        </authorList>
    </citation>
    <scope>NUCLEOTIDE SEQUENCE</scope>
    <source>
        <strain evidence="1">HR1</strain>
    </source>
</reference>
<name>A0A8H3R3R5_9GLOM</name>
<evidence type="ECO:0000313" key="2">
    <source>
        <dbReference type="Proteomes" id="UP000615446"/>
    </source>
</evidence>
<evidence type="ECO:0000313" key="1">
    <source>
        <dbReference type="EMBL" id="GET02277.1"/>
    </source>
</evidence>
<protein>
    <submittedName>
        <fullName evidence="1">Uncharacterized protein</fullName>
    </submittedName>
</protein>
<dbReference type="AlphaFoldDB" id="A0A8H3R3R5"/>
<dbReference type="Proteomes" id="UP000615446">
    <property type="component" value="Unassembled WGS sequence"/>
</dbReference>
<organism evidence="1 2">
    <name type="scientific">Rhizophagus clarus</name>
    <dbReference type="NCBI Taxonomy" id="94130"/>
    <lineage>
        <taxon>Eukaryota</taxon>
        <taxon>Fungi</taxon>
        <taxon>Fungi incertae sedis</taxon>
        <taxon>Mucoromycota</taxon>
        <taxon>Glomeromycotina</taxon>
        <taxon>Glomeromycetes</taxon>
        <taxon>Glomerales</taxon>
        <taxon>Glomeraceae</taxon>
        <taxon>Rhizophagus</taxon>
    </lineage>
</organism>
<gene>
    <name evidence="1" type="ORF">RCL2_002866100</name>
</gene>
<comment type="caution">
    <text evidence="1">The sequence shown here is derived from an EMBL/GenBank/DDBJ whole genome shotgun (WGS) entry which is preliminary data.</text>
</comment>
<dbReference type="EMBL" id="BLAL01000306">
    <property type="protein sequence ID" value="GET02277.1"/>
    <property type="molecule type" value="Genomic_DNA"/>
</dbReference>